<dbReference type="Gene3D" id="1.10.510.10">
    <property type="entry name" value="Transferase(Phosphotransferase) domain 1"/>
    <property type="match status" value="1"/>
</dbReference>
<reference evidence="4" key="1">
    <citation type="submission" date="2025-08" db="UniProtKB">
        <authorList>
            <consortium name="RefSeq"/>
        </authorList>
    </citation>
    <scope>IDENTIFICATION</scope>
    <source>
        <tissue evidence="4">Leaves</tissue>
    </source>
</reference>
<feature type="region of interest" description="Disordered" evidence="1">
    <location>
        <begin position="648"/>
        <end position="678"/>
    </location>
</feature>
<evidence type="ECO:0000313" key="4">
    <source>
        <dbReference type="RefSeq" id="XP_071916691.1"/>
    </source>
</evidence>
<dbReference type="PANTHER" id="PTHR44329:SF260">
    <property type="entry name" value="PROTEIN KINASE DOMAIN-CONTAINING PROTEIN"/>
    <property type="match status" value="1"/>
</dbReference>
<evidence type="ECO:0000256" key="1">
    <source>
        <dbReference type="SAM" id="MobiDB-lite"/>
    </source>
</evidence>
<feature type="compositionally biased region" description="Low complexity" evidence="1">
    <location>
        <begin position="858"/>
        <end position="879"/>
    </location>
</feature>
<dbReference type="Pfam" id="PF06760">
    <property type="entry name" value="DUF1221"/>
    <property type="match status" value="1"/>
</dbReference>
<dbReference type="InterPro" id="IPR001245">
    <property type="entry name" value="Ser-Thr/Tyr_kinase_cat_dom"/>
</dbReference>
<feature type="compositionally biased region" description="Basic and acidic residues" evidence="1">
    <location>
        <begin position="744"/>
        <end position="764"/>
    </location>
</feature>
<dbReference type="GeneID" id="113703451"/>
<evidence type="ECO:0000313" key="3">
    <source>
        <dbReference type="Proteomes" id="UP001652660"/>
    </source>
</evidence>
<accession>A0ABM4VAX8</accession>
<gene>
    <name evidence="4" type="primary">LOC113703451</name>
</gene>
<dbReference type="Pfam" id="PF07714">
    <property type="entry name" value="PK_Tyr_Ser-Thr"/>
    <property type="match status" value="1"/>
</dbReference>
<dbReference type="InterPro" id="IPR051681">
    <property type="entry name" value="Ser/Thr_Kinases-Pseudokinases"/>
</dbReference>
<feature type="compositionally biased region" description="Basic and acidic residues" evidence="1">
    <location>
        <begin position="829"/>
        <end position="845"/>
    </location>
</feature>
<feature type="domain" description="Protein kinase" evidence="2">
    <location>
        <begin position="240"/>
        <end position="508"/>
    </location>
</feature>
<keyword evidence="3" id="KW-1185">Reference proteome</keyword>
<dbReference type="PROSITE" id="PS50011">
    <property type="entry name" value="PROTEIN_KINASE_DOM"/>
    <property type="match status" value="1"/>
</dbReference>
<dbReference type="InterPro" id="IPR010632">
    <property type="entry name" value="DUF1221"/>
</dbReference>
<dbReference type="RefSeq" id="XP_071916691.1">
    <property type="nucleotide sequence ID" value="XM_072060590.1"/>
</dbReference>
<dbReference type="InterPro" id="IPR011009">
    <property type="entry name" value="Kinase-like_dom_sf"/>
</dbReference>
<name>A0ABM4VAX8_COFAR</name>
<proteinExistence type="predicted"/>
<feature type="region of interest" description="Disordered" evidence="1">
    <location>
        <begin position="692"/>
        <end position="882"/>
    </location>
</feature>
<feature type="compositionally biased region" description="Basic residues" evidence="1">
    <location>
        <begin position="780"/>
        <end position="789"/>
    </location>
</feature>
<organism evidence="3 4">
    <name type="scientific">Coffea arabica</name>
    <name type="common">Arabian coffee</name>
    <dbReference type="NCBI Taxonomy" id="13443"/>
    <lineage>
        <taxon>Eukaryota</taxon>
        <taxon>Viridiplantae</taxon>
        <taxon>Streptophyta</taxon>
        <taxon>Embryophyta</taxon>
        <taxon>Tracheophyta</taxon>
        <taxon>Spermatophyta</taxon>
        <taxon>Magnoliopsida</taxon>
        <taxon>eudicotyledons</taxon>
        <taxon>Gunneridae</taxon>
        <taxon>Pentapetalae</taxon>
        <taxon>asterids</taxon>
        <taxon>lamiids</taxon>
        <taxon>Gentianales</taxon>
        <taxon>Rubiaceae</taxon>
        <taxon>Ixoroideae</taxon>
        <taxon>Gardenieae complex</taxon>
        <taxon>Bertiereae - Coffeeae clade</taxon>
        <taxon>Coffeeae</taxon>
        <taxon>Coffea</taxon>
    </lineage>
</organism>
<protein>
    <recommendedName>
        <fullName evidence="2">Protein kinase domain-containing protein</fullName>
    </recommendedName>
</protein>
<dbReference type="PANTHER" id="PTHR44329">
    <property type="entry name" value="SERINE/THREONINE-PROTEIN KINASE TNNI3K-RELATED"/>
    <property type="match status" value="1"/>
</dbReference>
<sequence length="939" mass="105608">MEQFRQIGEVVGGLKALMVLKHDIPINQRQCCLLFDMFVLAFETISDEIRQNLRLDERNVKWKALEYPLKELHRVFKEGEQYIRLCLDVRDWWGKAISLHLNRDCVEFHIHNLLSCFPVVVEAVEAVAEFSGADLEDMQKRRVALMRKYEADCSDPKFFQWMHGKQYLVPREICSRLQSAGKEDRWFLLEAIREKKSAVPSTLAKHEHRLGDLLLKKLSGSEPPKLKLLPTSVLVGAHDFYVKRRLGLGEGHMKEIQWLGESFALRTFFGEIEPLQEEISLVLSLSHPNILQHLCAFYDEERKEGFLVMELMHKNLKNYIKENCGQRKRIPFSVPVAVDIMLQIARGLEYLHSRKIYHGELNPSNILLRARHSSTESYFQAKLTGFGLVSIKSFVRSQHSSVDPVIWYAPEVLAEQEQPGKKGNAKYSEKADVYSFGMLFFELLTGKVPFEDSHLQGDKMVRNIRAGERPLFPYPAPKYLANLTRKCWHPNPLIRPSFSSICRILRYIKKDLIINPEHGQPESPPPLVDYCDIEAAYSKKFPGEEIPDLSPVTDIPFQLYAYRLVQKEKSCGSSKDKNCDLGNEELPQRPASIYGDEHVAAIDDLFLVPSDRRSVCSEIIESKNIRAAYDERSVISEIPHKLFFSDQRSIGSESPGRKSLLAAPTEQRPNVADTPQRKVSVAVAVDQISSLSRTPERKVPPTATINHKTKHSENLGKDMGSIADQTTADSKSQDGNSKSKTAAKLHEQSNGRSNVPEKEIKSKTAADPVPVTSGALSRKVSSRKIAHQRKLSEIPEKSVSASLLNPKSNSSNKKSEPTRPAAKPSPPKNSDKKHSMNKKMKDVNSEKNPGNSKDNLPRSSSARISQTIASSSSAAAAASPTRGTRFSSTFALKGYMSPQASPLHPCARCCRTSREAILSSPAMSPCRARLTHVSETEIA</sequence>
<feature type="compositionally biased region" description="Low complexity" evidence="1">
    <location>
        <begin position="800"/>
        <end position="812"/>
    </location>
</feature>
<dbReference type="Proteomes" id="UP001652660">
    <property type="component" value="Chromosome 8e"/>
</dbReference>
<evidence type="ECO:0000259" key="2">
    <source>
        <dbReference type="PROSITE" id="PS50011"/>
    </source>
</evidence>
<dbReference type="SUPFAM" id="SSF56112">
    <property type="entry name" value="Protein kinase-like (PK-like)"/>
    <property type="match status" value="1"/>
</dbReference>
<feature type="compositionally biased region" description="Polar residues" evidence="1">
    <location>
        <begin position="723"/>
        <end position="740"/>
    </location>
</feature>
<dbReference type="InterPro" id="IPR000719">
    <property type="entry name" value="Prot_kinase_dom"/>
</dbReference>